<dbReference type="EMBL" id="RSCL01000003">
    <property type="protein sequence ID" value="RUT08481.1"/>
    <property type="molecule type" value="Genomic_DNA"/>
</dbReference>
<protein>
    <submittedName>
        <fullName evidence="1">Uncharacterized protein</fullName>
    </submittedName>
</protein>
<evidence type="ECO:0000313" key="2">
    <source>
        <dbReference type="Proteomes" id="UP000271624"/>
    </source>
</evidence>
<dbReference type="AlphaFoldDB" id="A0A3S1J698"/>
<gene>
    <name evidence="1" type="ORF">DSM106972_016490</name>
</gene>
<keyword evidence="2" id="KW-1185">Reference proteome</keyword>
<reference evidence="1" key="2">
    <citation type="journal article" date="2019" name="Genome Biol. Evol.">
        <title>Day and night: Metabolic profiles and evolutionary relationships of six axenic non-marine cyanobacteria.</title>
        <authorList>
            <person name="Will S.E."/>
            <person name="Henke P."/>
            <person name="Boedeker C."/>
            <person name="Huang S."/>
            <person name="Brinkmann H."/>
            <person name="Rohde M."/>
            <person name="Jarek M."/>
            <person name="Friedl T."/>
            <person name="Seufert S."/>
            <person name="Schumacher M."/>
            <person name="Overmann J."/>
            <person name="Neumann-Schaal M."/>
            <person name="Petersen J."/>
        </authorList>
    </citation>
    <scope>NUCLEOTIDE SEQUENCE [LARGE SCALE GENOMIC DNA]</scope>
    <source>
        <strain evidence="1">PCC 7102</strain>
    </source>
</reference>
<sequence length="150" mass="17353">MTSFGPDNNNNLELNGIKFQTLISECELQIPLKQPGKKTKLQLGIEITNNTEIPHCFLLFFGRPKFLQANKQNLPRFGPNVNGSYNPQKSDFKILAPGESASLLVEGYFCWEDNKLKYVFREPGGQNWIFYDFNHGEYWVQFTYENQHPA</sequence>
<comment type="caution">
    <text evidence="1">The sequence shown here is derived from an EMBL/GenBank/DDBJ whole genome shotgun (WGS) entry which is preliminary data.</text>
</comment>
<reference evidence="1" key="1">
    <citation type="submission" date="2018-12" db="EMBL/GenBank/DDBJ databases">
        <authorList>
            <person name="Will S."/>
            <person name="Neumann-Schaal M."/>
            <person name="Henke P."/>
        </authorList>
    </citation>
    <scope>NUCLEOTIDE SEQUENCE</scope>
    <source>
        <strain evidence="1">PCC 7102</strain>
    </source>
</reference>
<dbReference type="RefSeq" id="WP_233787739.1">
    <property type="nucleotide sequence ID" value="NZ_RSCL01000003.1"/>
</dbReference>
<organism evidence="1 2">
    <name type="scientific">Dulcicalothrix desertica PCC 7102</name>
    <dbReference type="NCBI Taxonomy" id="232991"/>
    <lineage>
        <taxon>Bacteria</taxon>
        <taxon>Bacillati</taxon>
        <taxon>Cyanobacteriota</taxon>
        <taxon>Cyanophyceae</taxon>
        <taxon>Nostocales</taxon>
        <taxon>Calotrichaceae</taxon>
        <taxon>Dulcicalothrix</taxon>
    </lineage>
</organism>
<evidence type="ECO:0000313" key="1">
    <source>
        <dbReference type="EMBL" id="RUT08481.1"/>
    </source>
</evidence>
<accession>A0A3S1J698</accession>
<name>A0A3S1J698_9CYAN</name>
<proteinExistence type="predicted"/>
<dbReference type="Proteomes" id="UP000271624">
    <property type="component" value="Unassembled WGS sequence"/>
</dbReference>